<name>A0AA39UMD2_9AGAR</name>
<proteinExistence type="predicted"/>
<organism evidence="1 2">
    <name type="scientific">Armillaria novae-zelandiae</name>
    <dbReference type="NCBI Taxonomy" id="153914"/>
    <lineage>
        <taxon>Eukaryota</taxon>
        <taxon>Fungi</taxon>
        <taxon>Dikarya</taxon>
        <taxon>Basidiomycota</taxon>
        <taxon>Agaricomycotina</taxon>
        <taxon>Agaricomycetes</taxon>
        <taxon>Agaricomycetidae</taxon>
        <taxon>Agaricales</taxon>
        <taxon>Marasmiineae</taxon>
        <taxon>Physalacriaceae</taxon>
        <taxon>Armillaria</taxon>
    </lineage>
</organism>
<sequence length="107" mass="11919">MEPATHILRLQLILSGLDGVVNQEPLNIKGCPVPLTAAQMNENERLDHGINRRMPLIWGEARTAFQSAVFVEKTFGMNMITKYLSVSKTMIIVLEESMKPSKLASHA</sequence>
<dbReference type="Proteomes" id="UP001175227">
    <property type="component" value="Unassembled WGS sequence"/>
</dbReference>
<protein>
    <submittedName>
        <fullName evidence="1">Uncharacterized protein</fullName>
    </submittedName>
</protein>
<comment type="caution">
    <text evidence="1">The sequence shown here is derived from an EMBL/GenBank/DDBJ whole genome shotgun (WGS) entry which is preliminary data.</text>
</comment>
<dbReference type="Gene3D" id="3.30.590.10">
    <property type="entry name" value="Glutamine synthetase/guanido kinase, catalytic domain"/>
    <property type="match status" value="1"/>
</dbReference>
<accession>A0AA39UMD2</accession>
<dbReference type="EMBL" id="JAUEPR010000002">
    <property type="protein sequence ID" value="KAK0488969.1"/>
    <property type="molecule type" value="Genomic_DNA"/>
</dbReference>
<evidence type="ECO:0000313" key="1">
    <source>
        <dbReference type="EMBL" id="KAK0488969.1"/>
    </source>
</evidence>
<keyword evidence="2" id="KW-1185">Reference proteome</keyword>
<evidence type="ECO:0000313" key="2">
    <source>
        <dbReference type="Proteomes" id="UP001175227"/>
    </source>
</evidence>
<gene>
    <name evidence="1" type="ORF">IW261DRAFT_1557468</name>
</gene>
<dbReference type="AlphaFoldDB" id="A0AA39UMD2"/>
<reference evidence="1" key="1">
    <citation type="submission" date="2023-06" db="EMBL/GenBank/DDBJ databases">
        <authorList>
            <consortium name="Lawrence Berkeley National Laboratory"/>
            <person name="Ahrendt S."/>
            <person name="Sahu N."/>
            <person name="Indic B."/>
            <person name="Wong-Bajracharya J."/>
            <person name="Merenyi Z."/>
            <person name="Ke H.-M."/>
            <person name="Monk M."/>
            <person name="Kocsube S."/>
            <person name="Drula E."/>
            <person name="Lipzen A."/>
            <person name="Balint B."/>
            <person name="Henrissat B."/>
            <person name="Andreopoulos B."/>
            <person name="Martin F.M."/>
            <person name="Harder C.B."/>
            <person name="Rigling D."/>
            <person name="Ford K.L."/>
            <person name="Foster G.D."/>
            <person name="Pangilinan J."/>
            <person name="Papanicolaou A."/>
            <person name="Barry K."/>
            <person name="LaButti K."/>
            <person name="Viragh M."/>
            <person name="Koriabine M."/>
            <person name="Yan M."/>
            <person name="Riley R."/>
            <person name="Champramary S."/>
            <person name="Plett K.L."/>
            <person name="Tsai I.J."/>
            <person name="Slot J."/>
            <person name="Sipos G."/>
            <person name="Plett J."/>
            <person name="Nagy L.G."/>
            <person name="Grigoriev I.V."/>
        </authorList>
    </citation>
    <scope>NUCLEOTIDE SEQUENCE</scope>
    <source>
        <strain evidence="1">ICMP 16352</strain>
    </source>
</reference>